<dbReference type="InterPro" id="IPR050837">
    <property type="entry name" value="ComplexI_51kDa_subunit"/>
</dbReference>
<reference evidence="6 7" key="1">
    <citation type="journal article" date="2021" name="Elife">
        <title>Chloroplast acquisition without the gene transfer in kleptoplastic sea slugs, Plakobranchus ocellatus.</title>
        <authorList>
            <person name="Maeda T."/>
            <person name="Takahashi S."/>
            <person name="Yoshida T."/>
            <person name="Shimamura S."/>
            <person name="Takaki Y."/>
            <person name="Nagai Y."/>
            <person name="Toyoda A."/>
            <person name="Suzuki Y."/>
            <person name="Arimoto A."/>
            <person name="Ishii H."/>
            <person name="Satoh N."/>
            <person name="Nishiyama T."/>
            <person name="Hasebe M."/>
            <person name="Maruyama T."/>
            <person name="Minagawa J."/>
            <person name="Obokata J."/>
            <person name="Shigenobu S."/>
        </authorList>
    </citation>
    <scope>NUCLEOTIDE SEQUENCE [LARGE SCALE GENOMIC DNA]</scope>
</reference>
<dbReference type="GO" id="GO:0006120">
    <property type="term" value="P:mitochondrial electron transport, NADH to ubiquinone"/>
    <property type="evidence" value="ECO:0007669"/>
    <property type="project" value="TreeGrafter"/>
</dbReference>
<proteinExistence type="predicted"/>
<evidence type="ECO:0000313" key="7">
    <source>
        <dbReference type="Proteomes" id="UP000762676"/>
    </source>
</evidence>
<comment type="caution">
    <text evidence="6">The sequence shown here is derived from an EMBL/GenBank/DDBJ whole genome shotgun (WGS) entry which is preliminary data.</text>
</comment>
<evidence type="ECO:0000256" key="3">
    <source>
        <dbReference type="ARBA" id="ARBA00022630"/>
    </source>
</evidence>
<comment type="cofactor">
    <cofactor evidence="1">
        <name>FMN</name>
        <dbReference type="ChEBI" id="CHEBI:58210"/>
    </cofactor>
</comment>
<dbReference type="Gene3D" id="1.20.1440.230">
    <property type="entry name" value="NADH-ubiquinone oxidoreductase 51kDa subunit, iron-sulphur binding domain"/>
    <property type="match status" value="1"/>
</dbReference>
<name>A0AAV4GVA6_9GAST</name>
<evidence type="ECO:0000256" key="4">
    <source>
        <dbReference type="ARBA" id="ARBA00022643"/>
    </source>
</evidence>
<dbReference type="InterPro" id="IPR019575">
    <property type="entry name" value="Nuop51_4Fe4S-bd"/>
</dbReference>
<dbReference type="AlphaFoldDB" id="A0AAV4GVA6"/>
<comment type="cofactor">
    <cofactor evidence="2">
        <name>[4Fe-4S] cluster</name>
        <dbReference type="ChEBI" id="CHEBI:49883"/>
    </cofactor>
</comment>
<keyword evidence="3" id="KW-0285">Flavoprotein</keyword>
<dbReference type="GO" id="GO:0005739">
    <property type="term" value="C:mitochondrion"/>
    <property type="evidence" value="ECO:0007669"/>
    <property type="project" value="GOC"/>
</dbReference>
<feature type="domain" description="NADH-ubiquinone oxidoreductase 51kDa subunit iron-sulphur binding" evidence="5">
    <location>
        <begin position="1"/>
        <end position="53"/>
    </location>
</feature>
<dbReference type="SUPFAM" id="SSF140490">
    <property type="entry name" value="Nqo1C-terminal domain-like"/>
    <property type="match status" value="1"/>
</dbReference>
<dbReference type="GO" id="GO:0051539">
    <property type="term" value="F:4 iron, 4 sulfur cluster binding"/>
    <property type="evidence" value="ECO:0007669"/>
    <property type="project" value="InterPro"/>
</dbReference>
<evidence type="ECO:0000256" key="2">
    <source>
        <dbReference type="ARBA" id="ARBA00001966"/>
    </source>
</evidence>
<evidence type="ECO:0000256" key="1">
    <source>
        <dbReference type="ARBA" id="ARBA00001917"/>
    </source>
</evidence>
<evidence type="ECO:0000259" key="5">
    <source>
        <dbReference type="Pfam" id="PF10589"/>
    </source>
</evidence>
<dbReference type="Proteomes" id="UP000762676">
    <property type="component" value="Unassembled WGS sequence"/>
</dbReference>
<sequence length="67" mass="7759">MHRFQTGNAKRDEIDMLYELSKQIEGHTICALGDGAAWPVQGLIRHFRPELERRMDEFEKKKSAASN</sequence>
<organism evidence="6 7">
    <name type="scientific">Elysia marginata</name>
    <dbReference type="NCBI Taxonomy" id="1093978"/>
    <lineage>
        <taxon>Eukaryota</taxon>
        <taxon>Metazoa</taxon>
        <taxon>Spiralia</taxon>
        <taxon>Lophotrochozoa</taxon>
        <taxon>Mollusca</taxon>
        <taxon>Gastropoda</taxon>
        <taxon>Heterobranchia</taxon>
        <taxon>Euthyneura</taxon>
        <taxon>Panpulmonata</taxon>
        <taxon>Sacoglossa</taxon>
        <taxon>Placobranchoidea</taxon>
        <taxon>Plakobranchidae</taxon>
        <taxon>Elysia</taxon>
    </lineage>
</organism>
<gene>
    <name evidence="6" type="ORF">ElyMa_000803000</name>
</gene>
<dbReference type="InterPro" id="IPR037207">
    <property type="entry name" value="Nuop51_4Fe4S-bd_sf"/>
</dbReference>
<keyword evidence="4" id="KW-0288">FMN</keyword>
<keyword evidence="7" id="KW-1185">Reference proteome</keyword>
<dbReference type="EMBL" id="BMAT01001652">
    <property type="protein sequence ID" value="GFR89832.1"/>
    <property type="molecule type" value="Genomic_DNA"/>
</dbReference>
<dbReference type="Pfam" id="PF10589">
    <property type="entry name" value="NADH_4Fe-4S"/>
    <property type="match status" value="1"/>
</dbReference>
<dbReference type="PANTHER" id="PTHR11780:SF10">
    <property type="entry name" value="NADH DEHYDROGENASE [UBIQUINONE] FLAVOPROTEIN 1, MITOCHONDRIAL"/>
    <property type="match status" value="1"/>
</dbReference>
<protein>
    <submittedName>
        <fullName evidence="6">NADH dehydrogenase [ubiquinone] flavoprotein 1, mitochondrial</fullName>
    </submittedName>
</protein>
<evidence type="ECO:0000313" key="6">
    <source>
        <dbReference type="EMBL" id="GFR89832.1"/>
    </source>
</evidence>
<dbReference type="PANTHER" id="PTHR11780">
    <property type="entry name" value="NADH-UBIQUINONE OXIDOREDUCTASE FLAVOPROTEIN 1 NDUFV1"/>
    <property type="match status" value="1"/>
</dbReference>
<accession>A0AAV4GVA6</accession>